<gene>
    <name evidence="4" type="ORF">Bm5001</name>
    <name evidence="4" type="ORF">BM_Bm5001</name>
</gene>
<keyword evidence="2" id="KW-0809">Transit peptide</keyword>
<reference evidence="4" key="2">
    <citation type="submission" date="2012-12" db="EMBL/GenBank/DDBJ databases">
        <authorList>
            <person name="Gao Y.W."/>
            <person name="Fan S.T."/>
            <person name="Sun H.T."/>
            <person name="Wang Z."/>
            <person name="Gao X.L."/>
            <person name="Li Y.G."/>
            <person name="Wang T.C."/>
            <person name="Zhang K."/>
            <person name="Xu W.W."/>
            <person name="Yu Z.J."/>
            <person name="Xia X.Z."/>
        </authorList>
    </citation>
    <scope>NUCLEOTIDE SEQUENCE</scope>
    <source>
        <strain evidence="4">FR3</strain>
    </source>
</reference>
<sequence length="682" mass="77333">MILRKMVLASSLRCFGMFPSEIACFRREFLQPISRCLGQRHIYRRHSHLLLSSLNDSLFKFEQRKWLVEGTEYSIQKDQEKTECIEMKYRMDLEIAQTTPKVMPEESVSGLEIVELVTAELRRNGKFFILPMNDVTAMKALTKAFRLLVDIGIQREFIIDSCVSVPQLFVSLTQKGETSIQIIELIVDFCRLTYEDSIRIFATYNEELLSAGPEEIQKCMDVLDSYGFQDEELGKAICSCPALLFAHKSNRLAQNAENLFSHFSKNQFYSLLKSCPEILLGSTDETEDKIEYIYCHMLMEGEDFSSCSNLAQISLEELIDRHEFLLKTGTYKTPDLKRPQLKMKNPKLKKIVNSGAEQFAKKVGFVSLEEWHLFRELQNKRRVLESEGKMHPFERIKPSMRKQSERKKKSALPNDSGTFDLYNERRTNSSHRRVFLDVWGWRGAVTVCWMEDASLNHVVLTFDFLAMSFGVDTVCEVGLKCLPVAFGTFSLFIKYYQVEPFVPLQHSFLFNLKSSLGVMLNQSSSSSTKNYIDVCGEISECNTTAASQQRLLSGGTGSRQLKQEESIVAATSVCAVTNDTPNMSTHDEAGCMASLFHTPPWASMAILPPHNLAQQQGGVTREVVGGTNHPLAMRYSSFDGTAAAAAAAAKDPMNPMNAPLYQVSIFPNVFKYLYVYAMMNRS</sequence>
<feature type="region of interest" description="Disordered" evidence="3">
    <location>
        <begin position="397"/>
        <end position="416"/>
    </location>
</feature>
<evidence type="ECO:0000256" key="1">
    <source>
        <dbReference type="ARBA" id="ARBA00007692"/>
    </source>
</evidence>
<dbReference type="InterPro" id="IPR038538">
    <property type="entry name" value="MTERF_sf"/>
</dbReference>
<reference evidence="4" key="1">
    <citation type="journal article" date="2007" name="Science">
        <title>Draft genome of the filarial nematode parasite Brugia malayi.</title>
        <authorList>
            <person name="Ghedin E."/>
            <person name="Wang S."/>
            <person name="Spiro D."/>
            <person name="Caler E."/>
            <person name="Zhao Q."/>
            <person name="Crabtree J."/>
            <person name="Allen J.E."/>
            <person name="Delcher A.L."/>
            <person name="Guiliano D.B."/>
            <person name="Miranda-Saavedra D."/>
            <person name="Angiuoli S.V."/>
            <person name="Creasy T."/>
            <person name="Amedeo P."/>
            <person name="Haas B."/>
            <person name="El-Sayed N.M."/>
            <person name="Wortman J.R."/>
            <person name="Feldblyum T."/>
            <person name="Tallon L."/>
            <person name="Schatz M."/>
            <person name="Shumway M."/>
            <person name="Koo H."/>
            <person name="Salzberg S.L."/>
            <person name="Schobel S."/>
            <person name="Pertea M."/>
            <person name="Pop M."/>
            <person name="White O."/>
            <person name="Barton G.J."/>
            <person name="Carlow C.K."/>
            <person name="Crawford M.J."/>
            <person name="Daub J."/>
            <person name="Dimmic M.W."/>
            <person name="Estes C.F."/>
            <person name="Foster J.M."/>
            <person name="Ganatra M."/>
            <person name="Gregory W.F."/>
            <person name="Johnson N.M."/>
            <person name="Jin J."/>
            <person name="Komuniecki R."/>
            <person name="Korf I."/>
            <person name="Kumar S."/>
            <person name="Laney S."/>
            <person name="Li B.W."/>
            <person name="Li W."/>
            <person name="Lindblom T.H."/>
            <person name="Lustigman S."/>
            <person name="Ma D."/>
            <person name="Maina C.V."/>
            <person name="Martin D.M."/>
            <person name="McCarter J.P."/>
            <person name="McReynolds L."/>
            <person name="Mitreva M."/>
            <person name="Nutman T.B."/>
            <person name="Parkinson J."/>
            <person name="Peregrin-Alvarez J.M."/>
            <person name="Poole C."/>
            <person name="Ren Q."/>
            <person name="Saunders L."/>
            <person name="Sluder A.E."/>
            <person name="Smith K."/>
            <person name="Stanke M."/>
            <person name="Unnasch T.R."/>
            <person name="Ware J."/>
            <person name="Wei A.D."/>
            <person name="Weil G."/>
            <person name="Williams D.J."/>
            <person name="Zhang Y."/>
            <person name="Williams S.A."/>
            <person name="Fraser-Liggett C."/>
            <person name="Slatko B."/>
            <person name="Blaxter M.L."/>
            <person name="Scott A.L."/>
        </authorList>
    </citation>
    <scope>NUCLEOTIDE SEQUENCE</scope>
    <source>
        <strain evidence="4">FR3</strain>
    </source>
</reference>
<evidence type="ECO:0000313" key="4">
    <source>
        <dbReference type="EMBL" id="CTP80999.1"/>
    </source>
</evidence>
<dbReference type="GO" id="GO:0003676">
    <property type="term" value="F:nucleic acid binding"/>
    <property type="evidence" value="ECO:0007669"/>
    <property type="project" value="InterPro"/>
</dbReference>
<name>A0A0I9N747_BRUMA</name>
<feature type="compositionally biased region" description="Basic residues" evidence="3">
    <location>
        <begin position="398"/>
        <end position="410"/>
    </location>
</feature>
<dbReference type="InterPro" id="IPR003690">
    <property type="entry name" value="MTERF"/>
</dbReference>
<dbReference type="Gene3D" id="1.25.70.10">
    <property type="entry name" value="Transcription termination factor 3, mitochondrial"/>
    <property type="match status" value="1"/>
</dbReference>
<dbReference type="Pfam" id="PF02536">
    <property type="entry name" value="mTERF"/>
    <property type="match status" value="1"/>
</dbReference>
<accession>A0A0I9N747</accession>
<proteinExistence type="inferred from homology"/>
<evidence type="ECO:0000256" key="2">
    <source>
        <dbReference type="ARBA" id="ARBA00022946"/>
    </source>
</evidence>
<comment type="similarity">
    <text evidence="1">Belongs to the mTERF family.</text>
</comment>
<organism evidence="4">
    <name type="scientific">Brugia malayi</name>
    <name type="common">Filarial nematode worm</name>
    <dbReference type="NCBI Taxonomy" id="6279"/>
    <lineage>
        <taxon>Eukaryota</taxon>
        <taxon>Metazoa</taxon>
        <taxon>Ecdysozoa</taxon>
        <taxon>Nematoda</taxon>
        <taxon>Chromadorea</taxon>
        <taxon>Rhabditida</taxon>
        <taxon>Spirurina</taxon>
        <taxon>Spiruromorpha</taxon>
        <taxon>Filarioidea</taxon>
        <taxon>Onchocercidae</taxon>
        <taxon>Brugia</taxon>
    </lineage>
</organism>
<evidence type="ECO:0000256" key="3">
    <source>
        <dbReference type="SAM" id="MobiDB-lite"/>
    </source>
</evidence>
<protein>
    <submittedName>
        <fullName evidence="4">Bm5001</fullName>
    </submittedName>
</protein>
<dbReference type="OMA" id="CGEISEC"/>
<dbReference type="EMBL" id="LN856915">
    <property type="protein sequence ID" value="CTP80999.1"/>
    <property type="molecule type" value="Genomic_DNA"/>
</dbReference>
<dbReference type="AlphaFoldDB" id="A0A0I9N747"/>